<keyword evidence="4 9" id="KW-0812">Transmembrane</keyword>
<comment type="function">
    <text evidence="9">Essential subunit of the Sec protein translocation channel SecYEG. Clamps together the 2 halves of SecY. May contact the channel plug during translocation.</text>
</comment>
<dbReference type="PANTHER" id="PTHR33910">
    <property type="entry name" value="PROTEIN TRANSLOCASE SUBUNIT SECE"/>
    <property type="match status" value="1"/>
</dbReference>
<dbReference type="Pfam" id="PF00584">
    <property type="entry name" value="SecE"/>
    <property type="match status" value="1"/>
</dbReference>
<accession>A0A1F5EPS9</accession>
<evidence type="ECO:0000313" key="11">
    <source>
        <dbReference type="Proteomes" id="UP000176865"/>
    </source>
</evidence>
<organism evidence="10 11">
    <name type="scientific">Candidatus Campbellbacteria bacterium RIFCSPLOWO2_01_FULL_34_15</name>
    <dbReference type="NCBI Taxonomy" id="1797579"/>
    <lineage>
        <taxon>Bacteria</taxon>
        <taxon>Candidatus Campbelliibacteriota</taxon>
    </lineage>
</organism>
<evidence type="ECO:0000256" key="1">
    <source>
        <dbReference type="ARBA" id="ARBA00004370"/>
    </source>
</evidence>
<dbReference type="AlphaFoldDB" id="A0A1F5EPS9"/>
<evidence type="ECO:0000256" key="7">
    <source>
        <dbReference type="ARBA" id="ARBA00023010"/>
    </source>
</evidence>
<dbReference type="PANTHER" id="PTHR33910:SF1">
    <property type="entry name" value="PROTEIN TRANSLOCASE SUBUNIT SECE"/>
    <property type="match status" value="1"/>
</dbReference>
<gene>
    <name evidence="9" type="primary">secE</name>
    <name evidence="10" type="ORF">A2996_01730</name>
</gene>
<name>A0A1F5EPS9_9BACT</name>
<comment type="subunit">
    <text evidence="9">Component of the Sec protein translocase complex. Heterotrimer consisting of SecY, SecE and SecG subunits. The heterotrimers can form oligomers, although 1 heterotrimer is thought to be able to translocate proteins. Interacts with the ribosome. Interacts with SecDF, and other proteins may be involved. Interacts with SecA.</text>
</comment>
<protein>
    <recommendedName>
        <fullName evidence="9">Protein translocase subunit SecE</fullName>
    </recommendedName>
</protein>
<evidence type="ECO:0000256" key="5">
    <source>
        <dbReference type="ARBA" id="ARBA00022927"/>
    </source>
</evidence>
<reference evidence="10 11" key="1">
    <citation type="journal article" date="2016" name="Nat. Commun.">
        <title>Thousands of microbial genomes shed light on interconnected biogeochemical processes in an aquifer system.</title>
        <authorList>
            <person name="Anantharaman K."/>
            <person name="Brown C.T."/>
            <person name="Hug L.A."/>
            <person name="Sharon I."/>
            <person name="Castelle C.J."/>
            <person name="Probst A.J."/>
            <person name="Thomas B.C."/>
            <person name="Singh A."/>
            <person name="Wilkins M.J."/>
            <person name="Karaoz U."/>
            <person name="Brodie E.L."/>
            <person name="Williams K.H."/>
            <person name="Hubbard S.S."/>
            <person name="Banfield J.F."/>
        </authorList>
    </citation>
    <scope>NUCLEOTIDE SEQUENCE [LARGE SCALE GENOMIC DNA]</scope>
</reference>
<comment type="caution">
    <text evidence="10">The sequence shown here is derived from an EMBL/GenBank/DDBJ whole genome shotgun (WGS) entry which is preliminary data.</text>
</comment>
<dbReference type="STRING" id="1797579.A2996_01730"/>
<dbReference type="InterPro" id="IPR038379">
    <property type="entry name" value="SecE_sf"/>
</dbReference>
<keyword evidence="6 9" id="KW-1133">Transmembrane helix</keyword>
<keyword evidence="7 9" id="KW-0811">Translocation</keyword>
<dbReference type="GO" id="GO:0008320">
    <property type="term" value="F:protein transmembrane transporter activity"/>
    <property type="evidence" value="ECO:0007669"/>
    <property type="project" value="UniProtKB-UniRule"/>
</dbReference>
<dbReference type="Gene3D" id="1.20.5.1030">
    <property type="entry name" value="Preprotein translocase secy subunit"/>
    <property type="match status" value="1"/>
</dbReference>
<evidence type="ECO:0000256" key="4">
    <source>
        <dbReference type="ARBA" id="ARBA00022692"/>
    </source>
</evidence>
<evidence type="ECO:0000256" key="3">
    <source>
        <dbReference type="ARBA" id="ARBA00022475"/>
    </source>
</evidence>
<evidence type="ECO:0000256" key="9">
    <source>
        <dbReference type="HAMAP-Rule" id="MF_00422"/>
    </source>
</evidence>
<dbReference type="NCBIfam" id="TIGR00964">
    <property type="entry name" value="secE_bact"/>
    <property type="match status" value="1"/>
</dbReference>
<dbReference type="GO" id="GO:0006605">
    <property type="term" value="P:protein targeting"/>
    <property type="evidence" value="ECO:0007669"/>
    <property type="project" value="UniProtKB-UniRule"/>
</dbReference>
<evidence type="ECO:0000256" key="2">
    <source>
        <dbReference type="ARBA" id="ARBA00022448"/>
    </source>
</evidence>
<evidence type="ECO:0000256" key="6">
    <source>
        <dbReference type="ARBA" id="ARBA00022989"/>
    </source>
</evidence>
<dbReference type="InterPro" id="IPR005807">
    <property type="entry name" value="SecE_bac"/>
</dbReference>
<evidence type="ECO:0000313" key="10">
    <source>
        <dbReference type="EMBL" id="OGD69401.1"/>
    </source>
</evidence>
<keyword evidence="5 9" id="KW-0653">Protein transport</keyword>
<keyword evidence="8 9" id="KW-0472">Membrane</keyword>
<evidence type="ECO:0000256" key="8">
    <source>
        <dbReference type="ARBA" id="ARBA00023136"/>
    </source>
</evidence>
<feature type="transmembrane region" description="Helical" evidence="9">
    <location>
        <begin position="26"/>
        <end position="51"/>
    </location>
</feature>
<keyword evidence="2 9" id="KW-0813">Transport</keyword>
<keyword evidence="3 9" id="KW-1003">Cell membrane</keyword>
<dbReference type="HAMAP" id="MF_00422">
    <property type="entry name" value="SecE"/>
    <property type="match status" value="1"/>
</dbReference>
<dbReference type="GO" id="GO:0065002">
    <property type="term" value="P:intracellular protein transmembrane transport"/>
    <property type="evidence" value="ECO:0007669"/>
    <property type="project" value="UniProtKB-UniRule"/>
</dbReference>
<comment type="subcellular location">
    <subcellularLocation>
        <location evidence="9">Cell membrane</location>
        <topology evidence="9">Single-pass membrane protein</topology>
    </subcellularLocation>
    <subcellularLocation>
        <location evidence="1">Membrane</location>
    </subcellularLocation>
</comment>
<comment type="similarity">
    <text evidence="9">Belongs to the SecE/SEC61-gamma family.</text>
</comment>
<dbReference type="EMBL" id="MFAB01000002">
    <property type="protein sequence ID" value="OGD69401.1"/>
    <property type="molecule type" value="Genomic_DNA"/>
</dbReference>
<dbReference type="GO" id="GO:0009306">
    <property type="term" value="P:protein secretion"/>
    <property type="evidence" value="ECO:0007669"/>
    <property type="project" value="UniProtKB-UniRule"/>
</dbReference>
<dbReference type="Proteomes" id="UP000176865">
    <property type="component" value="Unassembled WGS sequence"/>
</dbReference>
<dbReference type="GO" id="GO:0043952">
    <property type="term" value="P:protein transport by the Sec complex"/>
    <property type="evidence" value="ECO:0007669"/>
    <property type="project" value="UniProtKB-UniRule"/>
</dbReference>
<dbReference type="GO" id="GO:0005886">
    <property type="term" value="C:plasma membrane"/>
    <property type="evidence" value="ECO:0007669"/>
    <property type="project" value="UniProtKB-SubCell"/>
</dbReference>
<dbReference type="InterPro" id="IPR001901">
    <property type="entry name" value="Translocase_SecE/Sec61-g"/>
</dbReference>
<sequence>MMKLIDYLKDTRGEMKHVSWPTKSQAVWYTIIVIVISLFVAFFLGFFDYIFSLLIEKFII</sequence>
<proteinExistence type="inferred from homology"/>